<comment type="similarity">
    <text evidence="2">Belongs to the CPA3 antiporters (TC 2.A.63) subunit E family.</text>
</comment>
<evidence type="ECO:0000256" key="3">
    <source>
        <dbReference type="ARBA" id="ARBA00022475"/>
    </source>
</evidence>
<dbReference type="InterPro" id="IPR002758">
    <property type="entry name" value="Cation_antiport_E"/>
</dbReference>
<dbReference type="PANTHER" id="PTHR34584">
    <property type="entry name" value="NA(+)/H(+) ANTIPORTER SUBUNIT E1"/>
    <property type="match status" value="1"/>
</dbReference>
<evidence type="ECO:0000256" key="6">
    <source>
        <dbReference type="ARBA" id="ARBA00023136"/>
    </source>
</evidence>
<evidence type="ECO:0000256" key="4">
    <source>
        <dbReference type="ARBA" id="ARBA00022692"/>
    </source>
</evidence>
<evidence type="ECO:0000256" key="5">
    <source>
        <dbReference type="ARBA" id="ARBA00022989"/>
    </source>
</evidence>
<dbReference type="Pfam" id="PF01899">
    <property type="entry name" value="MNHE"/>
    <property type="match status" value="1"/>
</dbReference>
<dbReference type="PANTHER" id="PTHR34584:SF1">
    <property type="entry name" value="NA(+)_H(+) ANTIPORTER SUBUNIT E1"/>
    <property type="match status" value="1"/>
</dbReference>
<evidence type="ECO:0000313" key="9">
    <source>
        <dbReference type="Proteomes" id="UP000184428"/>
    </source>
</evidence>
<evidence type="ECO:0000256" key="2">
    <source>
        <dbReference type="ARBA" id="ARBA00006228"/>
    </source>
</evidence>
<feature type="region of interest" description="Disordered" evidence="7">
    <location>
        <begin position="120"/>
        <end position="139"/>
    </location>
</feature>
<feature type="compositionally biased region" description="Basic and acidic residues" evidence="7">
    <location>
        <begin position="128"/>
        <end position="139"/>
    </location>
</feature>
<proteinExistence type="inferred from homology"/>
<dbReference type="AlphaFoldDB" id="A0A1M7U6S0"/>
<protein>
    <submittedName>
        <fullName evidence="8">Multicomponent Na+:H+ antiporter subunit E</fullName>
    </submittedName>
</protein>
<dbReference type="GO" id="GO:0008324">
    <property type="term" value="F:monoatomic cation transmembrane transporter activity"/>
    <property type="evidence" value="ECO:0007669"/>
    <property type="project" value="InterPro"/>
</dbReference>
<keyword evidence="4" id="KW-0812">Transmembrane</keyword>
<organism evidence="8 9">
    <name type="scientific">Geodermatophilus obscurus</name>
    <dbReference type="NCBI Taxonomy" id="1861"/>
    <lineage>
        <taxon>Bacteria</taxon>
        <taxon>Bacillati</taxon>
        <taxon>Actinomycetota</taxon>
        <taxon>Actinomycetes</taxon>
        <taxon>Geodermatophilales</taxon>
        <taxon>Geodermatophilaceae</taxon>
        <taxon>Geodermatophilus</taxon>
    </lineage>
</organism>
<gene>
    <name evidence="8" type="ORF">SAMN05660350_02655</name>
</gene>
<evidence type="ECO:0000256" key="7">
    <source>
        <dbReference type="SAM" id="MobiDB-lite"/>
    </source>
</evidence>
<name>A0A1M7U6S0_9ACTN</name>
<evidence type="ECO:0000313" key="8">
    <source>
        <dbReference type="EMBL" id="SHN78663.1"/>
    </source>
</evidence>
<evidence type="ECO:0000256" key="1">
    <source>
        <dbReference type="ARBA" id="ARBA00004651"/>
    </source>
</evidence>
<comment type="subcellular location">
    <subcellularLocation>
        <location evidence="1">Cell membrane</location>
        <topology evidence="1">Multi-pass membrane protein</topology>
    </subcellularLocation>
</comment>
<accession>A0A1M7U6S0</accession>
<dbReference type="EMBL" id="FRDM01000012">
    <property type="protein sequence ID" value="SHN78663.1"/>
    <property type="molecule type" value="Genomic_DNA"/>
</dbReference>
<dbReference type="GO" id="GO:0005886">
    <property type="term" value="C:plasma membrane"/>
    <property type="evidence" value="ECO:0007669"/>
    <property type="project" value="UniProtKB-SubCell"/>
</dbReference>
<dbReference type="OrthoDB" id="3837866at2"/>
<keyword evidence="6" id="KW-0472">Membrane</keyword>
<keyword evidence="3" id="KW-1003">Cell membrane</keyword>
<dbReference type="Proteomes" id="UP000184428">
    <property type="component" value="Unassembled WGS sequence"/>
</dbReference>
<sequence>MNGSDSPSVPHRAVVRGRRIASFAAAYLVRFLRANYRVAREIVTPGDGLAPAIVEVPLRSRTPFEIASYMSLVSLAPGSVALALSEDRSRLAVHGMHAGDPEHFRADLRELEDQMLAAWRPVGPGRDATGDDSTRRRTT</sequence>
<reference evidence="8 9" key="1">
    <citation type="submission" date="2016-12" db="EMBL/GenBank/DDBJ databases">
        <authorList>
            <person name="Song W.-J."/>
            <person name="Kurnit D.M."/>
        </authorList>
    </citation>
    <scope>NUCLEOTIDE SEQUENCE [LARGE SCALE GENOMIC DNA]</scope>
    <source>
        <strain evidence="8 9">DSM 43162</strain>
    </source>
</reference>
<keyword evidence="5" id="KW-1133">Transmembrane helix</keyword>